<keyword evidence="1" id="KW-1133">Transmembrane helix</keyword>
<reference evidence="2" key="1">
    <citation type="submission" date="2020-10" db="EMBL/GenBank/DDBJ databases">
        <authorList>
            <person name="Gilroy R."/>
        </authorList>
    </citation>
    <scope>NUCLEOTIDE SEQUENCE</scope>
    <source>
        <strain evidence="2">ChiSjej6B24-2974</strain>
    </source>
</reference>
<evidence type="ECO:0000313" key="2">
    <source>
        <dbReference type="EMBL" id="HIQ81572.1"/>
    </source>
</evidence>
<comment type="caution">
    <text evidence="2">The sequence shown here is derived from an EMBL/GenBank/DDBJ whole genome shotgun (WGS) entry which is preliminary data.</text>
</comment>
<evidence type="ECO:0000256" key="1">
    <source>
        <dbReference type="SAM" id="Phobius"/>
    </source>
</evidence>
<evidence type="ECO:0000313" key="3">
    <source>
        <dbReference type="Proteomes" id="UP000824260"/>
    </source>
</evidence>
<sequence>MKGFGKFLIVIGCLLLIASIAGFIMLSQTGVSGEYMDFAIGLSNAMGASAYMDGGSRFVVMLVQYRVTTLVAGLVCVVLGAVMAKSKKD</sequence>
<feature type="transmembrane region" description="Helical" evidence="1">
    <location>
        <begin position="63"/>
        <end position="84"/>
    </location>
</feature>
<dbReference type="EMBL" id="DVFZ01000008">
    <property type="protein sequence ID" value="HIQ81572.1"/>
    <property type="molecule type" value="Genomic_DNA"/>
</dbReference>
<protein>
    <submittedName>
        <fullName evidence="2">Uncharacterized protein</fullName>
    </submittedName>
</protein>
<dbReference type="Proteomes" id="UP000824260">
    <property type="component" value="Unassembled WGS sequence"/>
</dbReference>
<organism evidence="2 3">
    <name type="scientific">Candidatus Pullichristensenella stercorigallinarum</name>
    <dbReference type="NCBI Taxonomy" id="2840909"/>
    <lineage>
        <taxon>Bacteria</taxon>
        <taxon>Bacillati</taxon>
        <taxon>Bacillota</taxon>
        <taxon>Clostridia</taxon>
        <taxon>Candidatus Pullichristensenella</taxon>
    </lineage>
</organism>
<feature type="transmembrane region" description="Helical" evidence="1">
    <location>
        <begin position="7"/>
        <end position="26"/>
    </location>
</feature>
<name>A0A9D0ZJZ7_9FIRM</name>
<dbReference type="AlphaFoldDB" id="A0A9D0ZJZ7"/>
<keyword evidence="1" id="KW-0812">Transmembrane</keyword>
<accession>A0A9D0ZJZ7</accession>
<proteinExistence type="predicted"/>
<keyword evidence="1" id="KW-0472">Membrane</keyword>
<gene>
    <name evidence="2" type="ORF">IAA52_00535</name>
</gene>
<reference evidence="2" key="2">
    <citation type="journal article" date="2021" name="PeerJ">
        <title>Extensive microbial diversity within the chicken gut microbiome revealed by metagenomics and culture.</title>
        <authorList>
            <person name="Gilroy R."/>
            <person name="Ravi A."/>
            <person name="Getino M."/>
            <person name="Pursley I."/>
            <person name="Horton D.L."/>
            <person name="Alikhan N.F."/>
            <person name="Baker D."/>
            <person name="Gharbi K."/>
            <person name="Hall N."/>
            <person name="Watson M."/>
            <person name="Adriaenssens E.M."/>
            <person name="Foster-Nyarko E."/>
            <person name="Jarju S."/>
            <person name="Secka A."/>
            <person name="Antonio M."/>
            <person name="Oren A."/>
            <person name="Chaudhuri R.R."/>
            <person name="La Ragione R."/>
            <person name="Hildebrand F."/>
            <person name="Pallen M.J."/>
        </authorList>
    </citation>
    <scope>NUCLEOTIDE SEQUENCE</scope>
    <source>
        <strain evidence="2">ChiSjej6B24-2974</strain>
    </source>
</reference>